<dbReference type="PANTHER" id="PTHR11953">
    <property type="entry name" value="EXOSOME COMPLEX COMPONENT"/>
    <property type="match status" value="1"/>
</dbReference>
<dbReference type="GO" id="GO:0005730">
    <property type="term" value="C:nucleolus"/>
    <property type="evidence" value="ECO:0007669"/>
    <property type="project" value="TreeGrafter"/>
</dbReference>
<feature type="compositionally biased region" description="Polar residues" evidence="9">
    <location>
        <begin position="28"/>
        <end position="37"/>
    </location>
</feature>
<keyword evidence="4" id="KW-0963">Cytoplasm</keyword>
<organism evidence="12 13">
    <name type="scientific">Schizopora paradoxa</name>
    <dbReference type="NCBI Taxonomy" id="27342"/>
    <lineage>
        <taxon>Eukaryota</taxon>
        <taxon>Fungi</taxon>
        <taxon>Dikarya</taxon>
        <taxon>Basidiomycota</taxon>
        <taxon>Agaricomycotina</taxon>
        <taxon>Agaricomycetes</taxon>
        <taxon>Hymenochaetales</taxon>
        <taxon>Schizoporaceae</taxon>
        <taxon>Schizopora</taxon>
    </lineage>
</organism>
<dbReference type="Pfam" id="PF01138">
    <property type="entry name" value="RNase_PH"/>
    <property type="match status" value="1"/>
</dbReference>
<keyword evidence="12" id="KW-0687">Ribonucleoprotein</keyword>
<keyword evidence="6" id="KW-0271">Exosome</keyword>
<dbReference type="STRING" id="27342.A0A0H2RVT1"/>
<dbReference type="GO" id="GO:0000176">
    <property type="term" value="C:nuclear exosome (RNase complex)"/>
    <property type="evidence" value="ECO:0007669"/>
    <property type="project" value="UniProtKB-ARBA"/>
</dbReference>
<dbReference type="GO" id="GO:0005840">
    <property type="term" value="C:ribosome"/>
    <property type="evidence" value="ECO:0007669"/>
    <property type="project" value="UniProtKB-KW"/>
</dbReference>
<evidence type="ECO:0000256" key="1">
    <source>
        <dbReference type="ARBA" id="ARBA00004123"/>
    </source>
</evidence>
<dbReference type="InParanoid" id="A0A0H2RVT1"/>
<dbReference type="InterPro" id="IPR027408">
    <property type="entry name" value="PNPase/RNase_PH_dom_sf"/>
</dbReference>
<comment type="similarity">
    <text evidence="3">Belongs to the RNase PH family.</text>
</comment>
<dbReference type="EMBL" id="KQ085958">
    <property type="protein sequence ID" value="KLO13538.1"/>
    <property type="molecule type" value="Genomic_DNA"/>
</dbReference>
<evidence type="ECO:0000256" key="7">
    <source>
        <dbReference type="ARBA" id="ARBA00022884"/>
    </source>
</evidence>
<dbReference type="GO" id="GO:0034475">
    <property type="term" value="P:U4 snRNA 3'-end processing"/>
    <property type="evidence" value="ECO:0007669"/>
    <property type="project" value="TreeGrafter"/>
</dbReference>
<evidence type="ECO:0000256" key="8">
    <source>
        <dbReference type="ARBA" id="ARBA00023242"/>
    </source>
</evidence>
<dbReference type="GO" id="GO:0000177">
    <property type="term" value="C:cytoplasmic exosome (RNase complex)"/>
    <property type="evidence" value="ECO:0007669"/>
    <property type="project" value="TreeGrafter"/>
</dbReference>
<keyword evidence="12" id="KW-0689">Ribosomal protein</keyword>
<keyword evidence="5" id="KW-0698">rRNA processing</keyword>
<dbReference type="PANTHER" id="PTHR11953:SF2">
    <property type="entry name" value="EXOSOME COMPLEX COMPONENT MTR3"/>
    <property type="match status" value="1"/>
</dbReference>
<accession>A0A0H2RVT1</accession>
<protein>
    <submittedName>
        <fullName evidence="12">Ribosomal protein S5 domain 2-like protein</fullName>
    </submittedName>
</protein>
<dbReference type="GO" id="GO:0071028">
    <property type="term" value="P:nuclear mRNA surveillance"/>
    <property type="evidence" value="ECO:0007669"/>
    <property type="project" value="TreeGrafter"/>
</dbReference>
<name>A0A0H2RVT1_9AGAM</name>
<dbReference type="GO" id="GO:0016075">
    <property type="term" value="P:rRNA catabolic process"/>
    <property type="evidence" value="ECO:0007669"/>
    <property type="project" value="TreeGrafter"/>
</dbReference>
<dbReference type="SUPFAM" id="SSF54211">
    <property type="entry name" value="Ribosomal protein S5 domain 2-like"/>
    <property type="match status" value="1"/>
</dbReference>
<comment type="subcellular location">
    <subcellularLocation>
        <location evidence="2">Cytoplasm</location>
    </subcellularLocation>
    <subcellularLocation>
        <location evidence="1">Nucleus</location>
    </subcellularLocation>
</comment>
<dbReference type="OrthoDB" id="2504340at2759"/>
<dbReference type="InterPro" id="IPR020568">
    <property type="entry name" value="Ribosomal_Su5_D2-typ_SF"/>
</dbReference>
<dbReference type="GO" id="GO:0006364">
    <property type="term" value="P:rRNA processing"/>
    <property type="evidence" value="ECO:0007669"/>
    <property type="project" value="UniProtKB-KW"/>
</dbReference>
<dbReference type="Pfam" id="PF03725">
    <property type="entry name" value="RNase_PH_C"/>
    <property type="match status" value="1"/>
</dbReference>
<dbReference type="InterPro" id="IPR001247">
    <property type="entry name" value="ExoRNase_PH_dom1"/>
</dbReference>
<sequence length="260" mass="28011">MQSSFDRRRVNGPEESHAPVYDDEEPESSSMGAQRNGRSAKDVRPIFLKTGLISQANGSAYVETEKTKIACAVYGPRQSKSTTYSERGRLNVEVKFAPFSCKQRRAPLRDAEDRALAVLIHQALAPAVRLELFPKSTVDVFVLIIENDGIEGCVASGSVAASTALADAGIDMLGLVVSCAACVSPKDEIWLDPTTDEAISAKGCITLATVPALNLITNIWQTGQMSLDEMDQCMDLCQEQCLSTHSVVAQTLLDANKSPS</sequence>
<dbReference type="SUPFAM" id="SSF55666">
    <property type="entry name" value="Ribonuclease PH domain 2-like"/>
    <property type="match status" value="1"/>
</dbReference>
<proteinExistence type="inferred from homology"/>
<reference evidence="12 13" key="1">
    <citation type="submission" date="2015-04" db="EMBL/GenBank/DDBJ databases">
        <title>Complete genome sequence of Schizopora paradoxa KUC8140, a cosmopolitan wood degrader in East Asia.</title>
        <authorList>
            <consortium name="DOE Joint Genome Institute"/>
            <person name="Min B."/>
            <person name="Park H."/>
            <person name="Jang Y."/>
            <person name="Kim J.-J."/>
            <person name="Kim K.H."/>
            <person name="Pangilinan J."/>
            <person name="Lipzen A."/>
            <person name="Riley R."/>
            <person name="Grigoriev I.V."/>
            <person name="Spatafora J.W."/>
            <person name="Choi I.-G."/>
        </authorList>
    </citation>
    <scope>NUCLEOTIDE SEQUENCE [LARGE SCALE GENOMIC DNA]</scope>
    <source>
        <strain evidence="12 13">KUC8140</strain>
    </source>
</reference>
<gene>
    <name evidence="12" type="ORF">SCHPADRAFT_827866</name>
</gene>
<dbReference type="InterPro" id="IPR015847">
    <property type="entry name" value="ExoRNase_PH_dom2"/>
</dbReference>
<evidence type="ECO:0000259" key="10">
    <source>
        <dbReference type="Pfam" id="PF01138"/>
    </source>
</evidence>
<dbReference type="AlphaFoldDB" id="A0A0H2RVT1"/>
<dbReference type="FunCoup" id="A0A0H2RVT1">
    <property type="interactions" value="135"/>
</dbReference>
<feature type="domain" description="Exoribonuclease phosphorolytic" evidence="10">
    <location>
        <begin position="43"/>
        <end position="170"/>
    </location>
</feature>
<keyword evidence="8" id="KW-0539">Nucleus</keyword>
<evidence type="ECO:0000259" key="11">
    <source>
        <dbReference type="Pfam" id="PF03725"/>
    </source>
</evidence>
<evidence type="ECO:0000256" key="4">
    <source>
        <dbReference type="ARBA" id="ARBA00022490"/>
    </source>
</evidence>
<evidence type="ECO:0000256" key="9">
    <source>
        <dbReference type="SAM" id="MobiDB-lite"/>
    </source>
</evidence>
<evidence type="ECO:0000313" key="12">
    <source>
        <dbReference type="EMBL" id="KLO13538.1"/>
    </source>
</evidence>
<evidence type="ECO:0000313" key="13">
    <source>
        <dbReference type="Proteomes" id="UP000053477"/>
    </source>
</evidence>
<evidence type="ECO:0000256" key="6">
    <source>
        <dbReference type="ARBA" id="ARBA00022835"/>
    </source>
</evidence>
<dbReference type="CDD" id="cd11371">
    <property type="entry name" value="RNase_PH_MTR3"/>
    <property type="match status" value="1"/>
</dbReference>
<keyword evidence="7" id="KW-0694">RNA-binding</keyword>
<dbReference type="InterPro" id="IPR050080">
    <property type="entry name" value="RNase_PH"/>
</dbReference>
<feature type="domain" description="Exoribonuclease phosphorolytic" evidence="11">
    <location>
        <begin position="176"/>
        <end position="236"/>
    </location>
</feature>
<dbReference type="GO" id="GO:0003723">
    <property type="term" value="F:RNA binding"/>
    <property type="evidence" value="ECO:0007669"/>
    <property type="project" value="UniProtKB-KW"/>
</dbReference>
<feature type="compositionally biased region" description="Basic and acidic residues" evidence="9">
    <location>
        <begin position="1"/>
        <end position="17"/>
    </location>
</feature>
<keyword evidence="13" id="KW-1185">Reference proteome</keyword>
<dbReference type="GO" id="GO:0071051">
    <property type="term" value="P:poly(A)-dependent snoRNA 3'-end processing"/>
    <property type="evidence" value="ECO:0007669"/>
    <property type="project" value="TreeGrafter"/>
</dbReference>
<dbReference type="InterPro" id="IPR036345">
    <property type="entry name" value="ExoRNase_PH_dom2_sf"/>
</dbReference>
<dbReference type="Proteomes" id="UP000053477">
    <property type="component" value="Unassembled WGS sequence"/>
</dbReference>
<evidence type="ECO:0000256" key="3">
    <source>
        <dbReference type="ARBA" id="ARBA00006678"/>
    </source>
</evidence>
<evidence type="ECO:0000256" key="2">
    <source>
        <dbReference type="ARBA" id="ARBA00004496"/>
    </source>
</evidence>
<evidence type="ECO:0000256" key="5">
    <source>
        <dbReference type="ARBA" id="ARBA00022552"/>
    </source>
</evidence>
<feature type="region of interest" description="Disordered" evidence="9">
    <location>
        <begin position="1"/>
        <end position="40"/>
    </location>
</feature>
<dbReference type="Gene3D" id="3.30.230.70">
    <property type="entry name" value="GHMP Kinase, N-terminal domain"/>
    <property type="match status" value="1"/>
</dbReference>